<accession>X0T691</accession>
<evidence type="ECO:0000256" key="1">
    <source>
        <dbReference type="SAM" id="MobiDB-lite"/>
    </source>
</evidence>
<gene>
    <name evidence="2" type="ORF">S01H1_09417</name>
</gene>
<feature type="region of interest" description="Disordered" evidence="1">
    <location>
        <begin position="1"/>
        <end position="32"/>
    </location>
</feature>
<comment type="caution">
    <text evidence="2">The sequence shown here is derived from an EMBL/GenBank/DDBJ whole genome shotgun (WGS) entry which is preliminary data.</text>
</comment>
<feature type="compositionally biased region" description="Polar residues" evidence="1">
    <location>
        <begin position="1"/>
        <end position="10"/>
    </location>
</feature>
<organism evidence="2">
    <name type="scientific">marine sediment metagenome</name>
    <dbReference type="NCBI Taxonomy" id="412755"/>
    <lineage>
        <taxon>unclassified sequences</taxon>
        <taxon>metagenomes</taxon>
        <taxon>ecological metagenomes</taxon>
    </lineage>
</organism>
<protein>
    <submittedName>
        <fullName evidence="2">Uncharacterized protein</fullName>
    </submittedName>
</protein>
<proteinExistence type="predicted"/>
<reference evidence="2" key="1">
    <citation type="journal article" date="2014" name="Front. Microbiol.">
        <title>High frequency of phylogenetically diverse reductive dehalogenase-homologous genes in deep subseafloor sedimentary metagenomes.</title>
        <authorList>
            <person name="Kawai M."/>
            <person name="Futagami T."/>
            <person name="Toyoda A."/>
            <person name="Takaki Y."/>
            <person name="Nishi S."/>
            <person name="Hori S."/>
            <person name="Arai W."/>
            <person name="Tsubouchi T."/>
            <person name="Morono Y."/>
            <person name="Uchiyama I."/>
            <person name="Ito T."/>
            <person name="Fujiyama A."/>
            <person name="Inagaki F."/>
            <person name="Takami H."/>
        </authorList>
    </citation>
    <scope>NUCLEOTIDE SEQUENCE</scope>
    <source>
        <strain evidence="2">Expedition CK06-06</strain>
    </source>
</reference>
<dbReference type="EMBL" id="BARS01004812">
    <property type="protein sequence ID" value="GAF83707.1"/>
    <property type="molecule type" value="Genomic_DNA"/>
</dbReference>
<evidence type="ECO:0000313" key="2">
    <source>
        <dbReference type="EMBL" id="GAF83707.1"/>
    </source>
</evidence>
<name>X0T691_9ZZZZ</name>
<sequence>MSRSLWTTLPSGPVHAPPEPERPEPSYPPQPRDFDRIFKVDYSAQTLRWRLGVDPRLTVRVYSAILDHFDLLEQMDDPIPIGLAHVEVDPHSETVTQGFEMRNGWTII</sequence>
<dbReference type="AlphaFoldDB" id="X0T691"/>